<keyword evidence="1" id="KW-0732">Signal</keyword>
<dbReference type="PANTHER" id="PTHR30383">
    <property type="entry name" value="THIOESTERASE 1/PROTEASE 1/LYSOPHOSPHOLIPASE L1"/>
    <property type="match status" value="1"/>
</dbReference>
<organism evidence="3 4">
    <name type="scientific">Sphingobacterium pedocola</name>
    <dbReference type="NCBI Taxonomy" id="2082722"/>
    <lineage>
        <taxon>Bacteria</taxon>
        <taxon>Pseudomonadati</taxon>
        <taxon>Bacteroidota</taxon>
        <taxon>Sphingobacteriia</taxon>
        <taxon>Sphingobacteriales</taxon>
        <taxon>Sphingobacteriaceae</taxon>
        <taxon>Sphingobacterium</taxon>
    </lineage>
</organism>
<evidence type="ECO:0000313" key="3">
    <source>
        <dbReference type="EMBL" id="MBE8722743.1"/>
    </source>
</evidence>
<comment type="caution">
    <text evidence="3">The sequence shown here is derived from an EMBL/GenBank/DDBJ whole genome shotgun (WGS) entry which is preliminary data.</text>
</comment>
<dbReference type="Pfam" id="PF13472">
    <property type="entry name" value="Lipase_GDSL_2"/>
    <property type="match status" value="1"/>
</dbReference>
<dbReference type="InterPro" id="IPR051532">
    <property type="entry name" value="Ester_Hydrolysis_Enzymes"/>
</dbReference>
<dbReference type="Proteomes" id="UP000618319">
    <property type="component" value="Unassembled WGS sequence"/>
</dbReference>
<dbReference type="CDD" id="cd01834">
    <property type="entry name" value="SGNH_hydrolase_like_2"/>
    <property type="match status" value="1"/>
</dbReference>
<dbReference type="InterPro" id="IPR036514">
    <property type="entry name" value="SGNH_hydro_sf"/>
</dbReference>
<dbReference type="PANTHER" id="PTHR30383:SF5">
    <property type="entry name" value="SGNH HYDROLASE-TYPE ESTERASE DOMAIN-CONTAINING PROTEIN"/>
    <property type="match status" value="1"/>
</dbReference>
<evidence type="ECO:0000259" key="2">
    <source>
        <dbReference type="Pfam" id="PF13472"/>
    </source>
</evidence>
<feature type="chain" id="PRO_5046816592" description="SGNH hydrolase-type esterase domain-containing protein" evidence="1">
    <location>
        <begin position="24"/>
        <end position="464"/>
    </location>
</feature>
<accession>A0ABR9TBK7</accession>
<protein>
    <recommendedName>
        <fullName evidence="2">SGNH hydrolase-type esterase domain-containing protein</fullName>
    </recommendedName>
</protein>
<feature type="signal peptide" evidence="1">
    <location>
        <begin position="1"/>
        <end position="23"/>
    </location>
</feature>
<evidence type="ECO:0000256" key="1">
    <source>
        <dbReference type="SAM" id="SignalP"/>
    </source>
</evidence>
<dbReference type="EMBL" id="PSKQ01000025">
    <property type="protein sequence ID" value="MBE8722743.1"/>
    <property type="molecule type" value="Genomic_DNA"/>
</dbReference>
<keyword evidence="4" id="KW-1185">Reference proteome</keyword>
<gene>
    <name evidence="3" type="ORF">C4F40_18650</name>
</gene>
<dbReference type="SUPFAM" id="SSF52266">
    <property type="entry name" value="SGNH hydrolase"/>
    <property type="match status" value="1"/>
</dbReference>
<reference evidence="3 4" key="1">
    <citation type="submission" date="2018-02" db="EMBL/GenBank/DDBJ databases">
        <title>Sphingobacterium KA21.</title>
        <authorList>
            <person name="Vasarhelyi B.M."/>
            <person name="Deshmukh S."/>
            <person name="Balint B."/>
            <person name="Kukolya J."/>
        </authorList>
    </citation>
    <scope>NUCLEOTIDE SEQUENCE [LARGE SCALE GENOMIC DNA]</scope>
    <source>
        <strain evidence="3 4">Ka21</strain>
    </source>
</reference>
<sequence length="464" mass="52972">MKRSLATACLFPLFLSMGIRAYAQQITPFKEDDRVVFLGNSITDGGHYHAYIWLYYMTRYPQMNLLIQNAGIGGDRVIEMLKRLDGDVFSKQPTVLITTFGMNDSGYLEYNGPEPEKFANSKVKESFEAFKQMEKRFQGLPDTKIVLLGSSPYDEEAVIQDNTALKDKNKAMLRIVDFQRASADQNNWEFFDFNQSMTDINRRFQKTDASFTICGNDRVHPDTDGHMVMAYLFLKAQGFAGKKVAEIAIDASKKRIVSSANCTLSDIKKNATRISFDYQANALPYPLDTIPRGWGSKKSQSDAIKVVPFIEEMNQELLTVTGLNGNHKLLIDDEVIGVWSAADFAKGINLATLTNTPQYQQALRVMHLNEARWEIERQFRDYAWVQYNFFQPRGLLDANNRKAIEVLDQHISTDGWLRAKRDLYAKAMFPEVRDAWQGQMDLLLDAIKDVNTPKKRTLSLVRVK</sequence>
<dbReference type="InterPro" id="IPR013830">
    <property type="entry name" value="SGNH_hydro"/>
</dbReference>
<proteinExistence type="predicted"/>
<evidence type="ECO:0000313" key="4">
    <source>
        <dbReference type="Proteomes" id="UP000618319"/>
    </source>
</evidence>
<dbReference type="Gene3D" id="3.40.50.1110">
    <property type="entry name" value="SGNH hydrolase"/>
    <property type="match status" value="1"/>
</dbReference>
<name>A0ABR9TBK7_9SPHI</name>
<dbReference type="RefSeq" id="WP_196940905.1">
    <property type="nucleotide sequence ID" value="NZ_MU158692.1"/>
</dbReference>
<feature type="domain" description="SGNH hydrolase-type esterase" evidence="2">
    <location>
        <begin position="37"/>
        <end position="226"/>
    </location>
</feature>